<evidence type="ECO:0000256" key="1">
    <source>
        <dbReference type="SAM" id="MobiDB-lite"/>
    </source>
</evidence>
<keyword evidence="3" id="KW-1185">Reference proteome</keyword>
<comment type="caution">
    <text evidence="2">The sequence shown here is derived from an EMBL/GenBank/DDBJ whole genome shotgun (WGS) entry which is preliminary data.</text>
</comment>
<feature type="region of interest" description="Disordered" evidence="1">
    <location>
        <begin position="44"/>
        <end position="74"/>
    </location>
</feature>
<feature type="compositionally biased region" description="Polar residues" evidence="1">
    <location>
        <begin position="65"/>
        <end position="74"/>
    </location>
</feature>
<name>A0A271KN28_9HYPH</name>
<evidence type="ECO:0000313" key="3">
    <source>
        <dbReference type="Proteomes" id="UP000215931"/>
    </source>
</evidence>
<gene>
    <name evidence="2" type="ORF">CIT31_02280</name>
</gene>
<reference evidence="2 3" key="1">
    <citation type="submission" date="2017-08" db="EMBL/GenBank/DDBJ databases">
        <title>Mesorhizobium wenxinae sp. nov., a novel rhizobial species isolated from root nodules of chickpea (Cicer arietinum L.).</title>
        <authorList>
            <person name="Zhang J."/>
        </authorList>
    </citation>
    <scope>NUCLEOTIDE SEQUENCE [LARGE SCALE GENOMIC DNA]</scope>
    <source>
        <strain evidence="3">WYCCWR 10019</strain>
    </source>
</reference>
<protein>
    <submittedName>
        <fullName evidence="2">Uncharacterized protein</fullName>
    </submittedName>
</protein>
<dbReference type="EMBL" id="NPKH01000010">
    <property type="protein sequence ID" value="PAP97130.1"/>
    <property type="molecule type" value="Genomic_DNA"/>
</dbReference>
<evidence type="ECO:0000313" key="2">
    <source>
        <dbReference type="EMBL" id="PAP97130.1"/>
    </source>
</evidence>
<organism evidence="2 3">
    <name type="scientific">Mesorhizobium wenxiniae</name>
    <dbReference type="NCBI Taxonomy" id="2014805"/>
    <lineage>
        <taxon>Bacteria</taxon>
        <taxon>Pseudomonadati</taxon>
        <taxon>Pseudomonadota</taxon>
        <taxon>Alphaproteobacteria</taxon>
        <taxon>Hyphomicrobiales</taxon>
        <taxon>Phyllobacteriaceae</taxon>
        <taxon>Mesorhizobium</taxon>
    </lineage>
</organism>
<dbReference type="OrthoDB" id="8242383at2"/>
<proteinExistence type="predicted"/>
<sequence>MLGFEVTGPYAGAMMMSLAALFLFIWGVLSGALSGTDKAANGFFEREMENERSAEQRSGEPDASGTGSASKLAP</sequence>
<dbReference type="Proteomes" id="UP000215931">
    <property type="component" value="Unassembled WGS sequence"/>
</dbReference>
<accession>A0A271KN28</accession>
<dbReference type="AlphaFoldDB" id="A0A271KN28"/>
<feature type="compositionally biased region" description="Basic and acidic residues" evidence="1">
    <location>
        <begin position="44"/>
        <end position="60"/>
    </location>
</feature>